<gene>
    <name evidence="1" type="ORF">GCM10022408_06960</name>
</gene>
<reference evidence="2" key="1">
    <citation type="journal article" date="2019" name="Int. J. Syst. Evol. Microbiol.">
        <title>The Global Catalogue of Microorganisms (GCM) 10K type strain sequencing project: providing services to taxonomists for standard genome sequencing and annotation.</title>
        <authorList>
            <consortium name="The Broad Institute Genomics Platform"/>
            <consortium name="The Broad Institute Genome Sequencing Center for Infectious Disease"/>
            <person name="Wu L."/>
            <person name="Ma J."/>
        </authorList>
    </citation>
    <scope>NUCLEOTIDE SEQUENCE [LARGE SCALE GENOMIC DNA]</scope>
    <source>
        <strain evidence="2">JCM 17224</strain>
    </source>
</reference>
<comment type="caution">
    <text evidence="1">The sequence shown here is derived from an EMBL/GenBank/DDBJ whole genome shotgun (WGS) entry which is preliminary data.</text>
</comment>
<evidence type="ECO:0000313" key="1">
    <source>
        <dbReference type="EMBL" id="GAA3998677.1"/>
    </source>
</evidence>
<organism evidence="1 2">
    <name type="scientific">Hymenobacter fastidiosus</name>
    <dbReference type="NCBI Taxonomy" id="486264"/>
    <lineage>
        <taxon>Bacteria</taxon>
        <taxon>Pseudomonadati</taxon>
        <taxon>Bacteroidota</taxon>
        <taxon>Cytophagia</taxon>
        <taxon>Cytophagales</taxon>
        <taxon>Hymenobacteraceae</taxon>
        <taxon>Hymenobacter</taxon>
    </lineage>
</organism>
<protein>
    <submittedName>
        <fullName evidence="1">Uncharacterized protein</fullName>
    </submittedName>
</protein>
<dbReference type="EMBL" id="BAABDJ010000006">
    <property type="protein sequence ID" value="GAA3998677.1"/>
    <property type="molecule type" value="Genomic_DNA"/>
</dbReference>
<sequence length="54" mass="6322">MYHYRYPVGGWLNGRGAGLGDKNLDGHKSEQKEEYRFHEGALVVEWAFVRHRFG</sequence>
<name>A0ABP7RKF4_9BACT</name>
<proteinExistence type="predicted"/>
<dbReference type="Proteomes" id="UP001500567">
    <property type="component" value="Unassembled WGS sequence"/>
</dbReference>
<accession>A0ABP7RKF4</accession>
<evidence type="ECO:0000313" key="2">
    <source>
        <dbReference type="Proteomes" id="UP001500567"/>
    </source>
</evidence>
<keyword evidence="2" id="KW-1185">Reference proteome</keyword>